<sequence>MATPNYTSEQISALRALRARLRSAKYDWEVRQLLKNTATATGLRQLQLVEWQDGDDNRKNLLHCLVDERLEKVAIMIIQEFWSRKESDQRQLMRLFHVPKCYIEIGSPEGLGDGNYTVEQLMAGRNCEQLVDIITRCRELYPSQNSEGDEQGEENDEEEGTAPLYHALLLLVLT</sequence>
<dbReference type="AlphaFoldDB" id="A0A8S8ZNV5"/>
<name>A0A8S8ZNV5_SORMA</name>
<reference evidence="1 2" key="1">
    <citation type="submission" date="2017-07" db="EMBL/GenBank/DDBJ databases">
        <title>Genome sequence of the Sordaria macrospora wild type strain R19027.</title>
        <authorList>
            <person name="Nowrousian M."/>
            <person name="Teichert I."/>
            <person name="Kueck U."/>
        </authorList>
    </citation>
    <scope>NUCLEOTIDE SEQUENCE [LARGE SCALE GENOMIC DNA]</scope>
    <source>
        <strain evidence="1 2">R19027</strain>
        <tissue evidence="1">Mycelium</tissue>
    </source>
</reference>
<evidence type="ECO:0000313" key="1">
    <source>
        <dbReference type="EMBL" id="KAA8632487.1"/>
    </source>
</evidence>
<dbReference type="VEuPathDB" id="FungiDB:SMAC_03070"/>
<dbReference type="Proteomes" id="UP000433876">
    <property type="component" value="Unassembled WGS sequence"/>
</dbReference>
<evidence type="ECO:0000313" key="2">
    <source>
        <dbReference type="Proteomes" id="UP000433876"/>
    </source>
</evidence>
<protein>
    <submittedName>
        <fullName evidence="1">Uncharacterized protein</fullName>
    </submittedName>
</protein>
<organism evidence="1 2">
    <name type="scientific">Sordaria macrospora</name>
    <dbReference type="NCBI Taxonomy" id="5147"/>
    <lineage>
        <taxon>Eukaryota</taxon>
        <taxon>Fungi</taxon>
        <taxon>Dikarya</taxon>
        <taxon>Ascomycota</taxon>
        <taxon>Pezizomycotina</taxon>
        <taxon>Sordariomycetes</taxon>
        <taxon>Sordariomycetidae</taxon>
        <taxon>Sordariales</taxon>
        <taxon>Sordariaceae</taxon>
        <taxon>Sordaria</taxon>
    </lineage>
</organism>
<comment type="caution">
    <text evidence="1">The sequence shown here is derived from an EMBL/GenBank/DDBJ whole genome shotgun (WGS) entry which is preliminary data.</text>
</comment>
<proteinExistence type="predicted"/>
<gene>
    <name evidence="1" type="ORF">SMACR_03070</name>
</gene>
<dbReference type="EMBL" id="NMPR01000054">
    <property type="protein sequence ID" value="KAA8632487.1"/>
    <property type="molecule type" value="Genomic_DNA"/>
</dbReference>
<accession>A0A8S8ZNV5</accession>